<evidence type="ECO:0000313" key="2">
    <source>
        <dbReference type="EMBL" id="KAK3094574.1"/>
    </source>
</evidence>
<dbReference type="InterPro" id="IPR003131">
    <property type="entry name" value="T1-type_BTB"/>
</dbReference>
<proteinExistence type="predicted"/>
<reference evidence="2" key="1">
    <citation type="submission" date="2019-08" db="EMBL/GenBank/DDBJ databases">
        <title>The improved chromosome-level genome for the pearl oyster Pinctada fucata martensii using PacBio sequencing and Hi-C.</title>
        <authorList>
            <person name="Zheng Z."/>
        </authorList>
    </citation>
    <scope>NUCLEOTIDE SEQUENCE</scope>
    <source>
        <strain evidence="2">ZZ-2019</strain>
        <tissue evidence="2">Adductor muscle</tissue>
    </source>
</reference>
<dbReference type="Gene3D" id="3.30.710.10">
    <property type="entry name" value="Potassium Channel Kv1.1, Chain A"/>
    <property type="match status" value="1"/>
</dbReference>
<dbReference type="Pfam" id="PF02214">
    <property type="entry name" value="BTB_2"/>
    <property type="match status" value="1"/>
</dbReference>
<dbReference type="Proteomes" id="UP001186944">
    <property type="component" value="Unassembled WGS sequence"/>
</dbReference>
<dbReference type="SUPFAM" id="SSF54695">
    <property type="entry name" value="POZ domain"/>
    <property type="match status" value="1"/>
</dbReference>
<accession>A0AA89BXY4</accession>
<evidence type="ECO:0000313" key="3">
    <source>
        <dbReference type="Proteomes" id="UP001186944"/>
    </source>
</evidence>
<gene>
    <name evidence="2" type="ORF">FSP39_003558</name>
</gene>
<protein>
    <recommendedName>
        <fullName evidence="1">Potassium channel tetramerisation-type BTB domain-containing protein</fullName>
    </recommendedName>
</protein>
<comment type="caution">
    <text evidence="2">The sequence shown here is derived from an EMBL/GenBank/DDBJ whole genome shotgun (WGS) entry which is preliminary data.</text>
</comment>
<dbReference type="AlphaFoldDB" id="A0AA89BXY4"/>
<sequence length="102" mass="11226">MDKEDYETGTTTETVIPTETRSVCAENGASNLIFPIPELFPTDKNVLKLKKMAETQSKRIILNIGGTKFETSAPTLLNDPNSILAAMIQPDAQIKPYNIDNV</sequence>
<dbReference type="InterPro" id="IPR011333">
    <property type="entry name" value="SKP1/BTB/POZ_sf"/>
</dbReference>
<feature type="domain" description="Potassium channel tetramerisation-type BTB" evidence="1">
    <location>
        <begin position="60"/>
        <end position="91"/>
    </location>
</feature>
<dbReference type="GO" id="GO:0051260">
    <property type="term" value="P:protein homooligomerization"/>
    <property type="evidence" value="ECO:0007669"/>
    <property type="project" value="InterPro"/>
</dbReference>
<organism evidence="2 3">
    <name type="scientific">Pinctada imbricata</name>
    <name type="common">Atlantic pearl-oyster</name>
    <name type="synonym">Pinctada martensii</name>
    <dbReference type="NCBI Taxonomy" id="66713"/>
    <lineage>
        <taxon>Eukaryota</taxon>
        <taxon>Metazoa</taxon>
        <taxon>Spiralia</taxon>
        <taxon>Lophotrochozoa</taxon>
        <taxon>Mollusca</taxon>
        <taxon>Bivalvia</taxon>
        <taxon>Autobranchia</taxon>
        <taxon>Pteriomorphia</taxon>
        <taxon>Pterioida</taxon>
        <taxon>Pterioidea</taxon>
        <taxon>Pteriidae</taxon>
        <taxon>Pinctada</taxon>
    </lineage>
</organism>
<dbReference type="EMBL" id="VSWD01000008">
    <property type="protein sequence ID" value="KAK3094574.1"/>
    <property type="molecule type" value="Genomic_DNA"/>
</dbReference>
<name>A0AA89BXY4_PINIB</name>
<keyword evidence="3" id="KW-1185">Reference proteome</keyword>
<evidence type="ECO:0000259" key="1">
    <source>
        <dbReference type="Pfam" id="PF02214"/>
    </source>
</evidence>